<evidence type="ECO:0000313" key="10">
    <source>
        <dbReference type="EMBL" id="MCP8940997.1"/>
    </source>
</evidence>
<evidence type="ECO:0000256" key="1">
    <source>
        <dbReference type="ARBA" id="ARBA00004202"/>
    </source>
</evidence>
<gene>
    <name evidence="10" type="ORF">NK718_20935</name>
</gene>
<dbReference type="SUPFAM" id="SSF52540">
    <property type="entry name" value="P-loop containing nucleoside triphosphate hydrolases"/>
    <property type="match status" value="1"/>
</dbReference>
<feature type="domain" description="ABC transporter" evidence="9">
    <location>
        <begin position="2"/>
        <end position="247"/>
    </location>
</feature>
<comment type="subcellular location">
    <subcellularLocation>
        <location evidence="1">Cell membrane</location>
        <topology evidence="1">Peripheral membrane protein</topology>
    </subcellularLocation>
</comment>
<dbReference type="PANTHER" id="PTHR43166">
    <property type="entry name" value="AMINO ACID IMPORT ATP-BINDING PROTEIN"/>
    <property type="match status" value="1"/>
</dbReference>
<dbReference type="PROSITE" id="PS50893">
    <property type="entry name" value="ABC_TRANSPORTER_2"/>
    <property type="match status" value="1"/>
</dbReference>
<keyword evidence="4" id="KW-1003">Cell membrane</keyword>
<keyword evidence="5" id="KW-0547">Nucleotide-binding</keyword>
<dbReference type="InterPro" id="IPR030679">
    <property type="entry name" value="ABC_ATPase_HisP-typ"/>
</dbReference>
<evidence type="ECO:0000256" key="8">
    <source>
        <dbReference type="ARBA" id="ARBA00023136"/>
    </source>
</evidence>
<dbReference type="Pfam" id="PF00005">
    <property type="entry name" value="ABC_tran"/>
    <property type="match status" value="1"/>
</dbReference>
<evidence type="ECO:0000313" key="11">
    <source>
        <dbReference type="Proteomes" id="UP001205890"/>
    </source>
</evidence>
<proteinExistence type="inferred from homology"/>
<evidence type="ECO:0000259" key="9">
    <source>
        <dbReference type="PROSITE" id="PS50893"/>
    </source>
</evidence>
<accession>A0ABT1LHK9</accession>
<evidence type="ECO:0000256" key="6">
    <source>
        <dbReference type="ARBA" id="ARBA00022840"/>
    </source>
</evidence>
<evidence type="ECO:0000256" key="3">
    <source>
        <dbReference type="ARBA" id="ARBA00022448"/>
    </source>
</evidence>
<keyword evidence="3" id="KW-0813">Transport</keyword>
<dbReference type="EMBL" id="JANCLU010000032">
    <property type="protein sequence ID" value="MCP8940997.1"/>
    <property type="molecule type" value="Genomic_DNA"/>
</dbReference>
<dbReference type="InterPro" id="IPR027417">
    <property type="entry name" value="P-loop_NTPase"/>
</dbReference>
<dbReference type="InterPro" id="IPR003593">
    <property type="entry name" value="AAA+_ATPase"/>
</dbReference>
<reference evidence="10 11" key="1">
    <citation type="submission" date="2022-07" db="EMBL/GenBank/DDBJ databases">
        <authorList>
            <person name="Li W.-J."/>
            <person name="Deng Q.-Q."/>
        </authorList>
    </citation>
    <scope>NUCLEOTIDE SEQUENCE [LARGE SCALE GENOMIC DNA]</scope>
    <source>
        <strain evidence="10 11">SYSU M60028</strain>
    </source>
</reference>
<keyword evidence="7" id="KW-0029">Amino-acid transport</keyword>
<dbReference type="Gene3D" id="3.40.50.300">
    <property type="entry name" value="P-loop containing nucleotide triphosphate hydrolases"/>
    <property type="match status" value="1"/>
</dbReference>
<dbReference type="PIRSF" id="PIRSF039085">
    <property type="entry name" value="ABC_ATPase_HisP"/>
    <property type="match status" value="1"/>
</dbReference>
<evidence type="ECO:0000256" key="4">
    <source>
        <dbReference type="ARBA" id="ARBA00022475"/>
    </source>
</evidence>
<keyword evidence="8" id="KW-0472">Membrane</keyword>
<dbReference type="PROSITE" id="PS00211">
    <property type="entry name" value="ABC_TRANSPORTER_1"/>
    <property type="match status" value="1"/>
</dbReference>
<comment type="caution">
    <text evidence="10">The sequence shown here is derived from an EMBL/GenBank/DDBJ whole genome shotgun (WGS) entry which is preliminary data.</text>
</comment>
<organism evidence="10 11">
    <name type="scientific">Alsobacter ponti</name>
    <dbReference type="NCBI Taxonomy" id="2962936"/>
    <lineage>
        <taxon>Bacteria</taxon>
        <taxon>Pseudomonadati</taxon>
        <taxon>Pseudomonadota</taxon>
        <taxon>Alphaproteobacteria</taxon>
        <taxon>Hyphomicrobiales</taxon>
        <taxon>Alsobacteraceae</taxon>
        <taxon>Alsobacter</taxon>
    </lineage>
</organism>
<dbReference type="InterPro" id="IPR003439">
    <property type="entry name" value="ABC_transporter-like_ATP-bd"/>
</dbReference>
<protein>
    <submittedName>
        <fullName evidence="10">Amino acid ABC transporter ATP-binding protein</fullName>
    </submittedName>
</protein>
<dbReference type="SMART" id="SM00382">
    <property type="entry name" value="AAA"/>
    <property type="match status" value="1"/>
</dbReference>
<sequence>MVRMRGVRKAFGPRVILEGLDLDVGAGEKVALIGPSGSGKTTILRLLIGLTEPDAGTIEIDGQYLWHSSRGGTLERADEAHARQVRRCVGMVFQQFNLFPHMTALQNVHEPMEQVLRLKRPEAKERARALLARVGLGEHVDKRPSQLSGGQQQRVAIARSLGLQPKLMLFDEVTSALDPELVGEVLGVLRELAHETDMTMLIVTHEIRFAADIADRVLVFDAGRVVEDGSPEIVLKDPSHPRTRQFLRAILER</sequence>
<dbReference type="Proteomes" id="UP001205890">
    <property type="component" value="Unassembled WGS sequence"/>
</dbReference>
<keyword evidence="11" id="KW-1185">Reference proteome</keyword>
<evidence type="ECO:0000256" key="7">
    <source>
        <dbReference type="ARBA" id="ARBA00022970"/>
    </source>
</evidence>
<dbReference type="InterPro" id="IPR050086">
    <property type="entry name" value="MetN_ABC_transporter-like"/>
</dbReference>
<evidence type="ECO:0000256" key="2">
    <source>
        <dbReference type="ARBA" id="ARBA00005417"/>
    </source>
</evidence>
<comment type="similarity">
    <text evidence="2">Belongs to the ABC transporter superfamily.</text>
</comment>
<dbReference type="InterPro" id="IPR017871">
    <property type="entry name" value="ABC_transporter-like_CS"/>
</dbReference>
<keyword evidence="6 10" id="KW-0067">ATP-binding</keyword>
<dbReference type="GO" id="GO:0005524">
    <property type="term" value="F:ATP binding"/>
    <property type="evidence" value="ECO:0007669"/>
    <property type="project" value="UniProtKB-KW"/>
</dbReference>
<dbReference type="PANTHER" id="PTHR43166:SF9">
    <property type="entry name" value="GLUTAMATE_ASPARTATE IMPORT ATP-BINDING PROTEIN GLTL"/>
    <property type="match status" value="1"/>
</dbReference>
<evidence type="ECO:0000256" key="5">
    <source>
        <dbReference type="ARBA" id="ARBA00022741"/>
    </source>
</evidence>
<name>A0ABT1LHK9_9HYPH</name>